<evidence type="ECO:0000313" key="1">
    <source>
        <dbReference type="EMBL" id="GEU41826.1"/>
    </source>
</evidence>
<protein>
    <submittedName>
        <fullName evidence="1">Uncharacterized protein</fullName>
    </submittedName>
</protein>
<name>A0A6L2JXS9_TANCI</name>
<proteinExistence type="predicted"/>
<comment type="caution">
    <text evidence="1">The sequence shown here is derived from an EMBL/GenBank/DDBJ whole genome shotgun (WGS) entry which is preliminary data.</text>
</comment>
<reference evidence="1" key="1">
    <citation type="journal article" date="2019" name="Sci. Rep.">
        <title>Draft genome of Tanacetum cinerariifolium, the natural source of mosquito coil.</title>
        <authorList>
            <person name="Yamashiro T."/>
            <person name="Shiraishi A."/>
            <person name="Satake H."/>
            <person name="Nakayama K."/>
        </authorList>
    </citation>
    <scope>NUCLEOTIDE SEQUENCE</scope>
</reference>
<accession>A0A6L2JXS9</accession>
<sequence>MDNSFTLGSTERADNVKILQSCKCLLLCSGLASPAFDYVYNPRTNLFKRLPQPENSHDDSHFHITVVLRMAFDHRKSLDNKVVQVVAGPDSDHEIQVYSSETGNCSMCRDQLIYYKFAHFASAIY</sequence>
<dbReference type="AlphaFoldDB" id="A0A6L2JXS9"/>
<gene>
    <name evidence="1" type="ORF">Tci_013804</name>
</gene>
<organism evidence="1">
    <name type="scientific">Tanacetum cinerariifolium</name>
    <name type="common">Dalmatian daisy</name>
    <name type="synonym">Chrysanthemum cinerariifolium</name>
    <dbReference type="NCBI Taxonomy" id="118510"/>
    <lineage>
        <taxon>Eukaryota</taxon>
        <taxon>Viridiplantae</taxon>
        <taxon>Streptophyta</taxon>
        <taxon>Embryophyta</taxon>
        <taxon>Tracheophyta</taxon>
        <taxon>Spermatophyta</taxon>
        <taxon>Magnoliopsida</taxon>
        <taxon>eudicotyledons</taxon>
        <taxon>Gunneridae</taxon>
        <taxon>Pentapetalae</taxon>
        <taxon>asterids</taxon>
        <taxon>campanulids</taxon>
        <taxon>Asterales</taxon>
        <taxon>Asteraceae</taxon>
        <taxon>Asteroideae</taxon>
        <taxon>Anthemideae</taxon>
        <taxon>Anthemidinae</taxon>
        <taxon>Tanacetum</taxon>
    </lineage>
</organism>
<dbReference type="EMBL" id="BKCJ010001489">
    <property type="protein sequence ID" value="GEU41826.1"/>
    <property type="molecule type" value="Genomic_DNA"/>
</dbReference>